<comment type="similarity">
    <text evidence="10">In the N-terminal section; belongs to the flavodoxin family.</text>
</comment>
<dbReference type="InterPro" id="IPR008254">
    <property type="entry name" value="Flavodoxin/NO_synth"/>
</dbReference>
<gene>
    <name evidence="14" type="ORF">NP493_736g02000</name>
</gene>
<evidence type="ECO:0000259" key="13">
    <source>
        <dbReference type="PROSITE" id="PS51384"/>
    </source>
</evidence>
<feature type="binding site" evidence="10">
    <location>
        <begin position="71"/>
        <end position="76"/>
    </location>
    <ligand>
        <name>FMN</name>
        <dbReference type="ChEBI" id="CHEBI:58210"/>
    </ligand>
</feature>
<evidence type="ECO:0000256" key="7">
    <source>
        <dbReference type="ARBA" id="ARBA00022989"/>
    </source>
</evidence>
<dbReference type="PANTHER" id="PTHR19384">
    <property type="entry name" value="NITRIC OXIDE SYNTHASE-RELATED"/>
    <property type="match status" value="1"/>
</dbReference>
<feature type="binding site" evidence="10">
    <location>
        <position position="465"/>
    </location>
    <ligand>
        <name>FAD</name>
        <dbReference type="ChEBI" id="CHEBI:57692"/>
    </ligand>
</feature>
<dbReference type="GO" id="GO:0005789">
    <property type="term" value="C:endoplasmic reticulum membrane"/>
    <property type="evidence" value="ECO:0007669"/>
    <property type="project" value="UniProtKB-SubCell"/>
</dbReference>
<dbReference type="InterPro" id="IPR003097">
    <property type="entry name" value="CysJ-like_FAD-binding"/>
</dbReference>
<evidence type="ECO:0000259" key="12">
    <source>
        <dbReference type="PROSITE" id="PS50902"/>
    </source>
</evidence>
<evidence type="ECO:0000256" key="2">
    <source>
        <dbReference type="ARBA" id="ARBA00022643"/>
    </source>
</evidence>
<comment type="catalytic activity">
    <reaction evidence="10 11">
        <text>2 oxidized [cytochrome P450] + NADPH = 2 reduced [cytochrome P450] + NADP(+) + H(+)</text>
        <dbReference type="Rhea" id="RHEA:24040"/>
        <dbReference type="Rhea" id="RHEA-COMP:14627"/>
        <dbReference type="Rhea" id="RHEA-COMP:14628"/>
        <dbReference type="ChEBI" id="CHEBI:15378"/>
        <dbReference type="ChEBI" id="CHEBI:55376"/>
        <dbReference type="ChEBI" id="CHEBI:57783"/>
        <dbReference type="ChEBI" id="CHEBI:58349"/>
        <dbReference type="ChEBI" id="CHEBI:60344"/>
        <dbReference type="EC" id="1.6.2.4"/>
    </reaction>
</comment>
<keyword evidence="2 10" id="KW-0288">FMN</keyword>
<feature type="domain" description="FAD-binding FR-type" evidence="13">
    <location>
        <begin position="266"/>
        <end position="506"/>
    </location>
</feature>
<evidence type="ECO:0000256" key="5">
    <source>
        <dbReference type="ARBA" id="ARBA00022827"/>
    </source>
</evidence>
<keyword evidence="5 10" id="KW-0274">FAD</keyword>
<dbReference type="PRINTS" id="PR00371">
    <property type="entry name" value="FPNCR"/>
</dbReference>
<comment type="similarity">
    <text evidence="10">Belongs to the NADPH--cytochrome P450 reductase family.</text>
</comment>
<dbReference type="InterPro" id="IPR017938">
    <property type="entry name" value="Riboflavin_synthase-like_b-brl"/>
</dbReference>
<reference evidence="14" key="1">
    <citation type="journal article" date="2023" name="Mol. Biol. Evol.">
        <title>Third-Generation Sequencing Reveals the Adaptive Role of the Epigenome in Three Deep-Sea Polychaetes.</title>
        <authorList>
            <person name="Perez M."/>
            <person name="Aroh O."/>
            <person name="Sun Y."/>
            <person name="Lan Y."/>
            <person name="Juniper S.K."/>
            <person name="Young C.R."/>
            <person name="Angers B."/>
            <person name="Qian P.Y."/>
        </authorList>
    </citation>
    <scope>NUCLEOTIDE SEQUENCE</scope>
    <source>
        <strain evidence="14">R07B-5</strain>
    </source>
</reference>
<dbReference type="GO" id="GO:0050660">
    <property type="term" value="F:flavin adenine dinucleotide binding"/>
    <property type="evidence" value="ECO:0007669"/>
    <property type="project" value="UniProtKB-UniRule"/>
</dbReference>
<accession>A0AAD9KPI9</accession>
<comment type="subcellular location">
    <subcellularLocation>
        <location evidence="10">Endoplasmic reticulum membrane</location>
        <topology evidence="10">Single-pass membrane protein</topology>
        <orientation evidence="10">Cytoplasmic side</orientation>
    </subcellularLocation>
</comment>
<keyword evidence="1 10" id="KW-0285">Flavoprotein</keyword>
<comment type="caution">
    <text evidence="10">Lacks conserved residue(s) required for the propagation of feature annotation.</text>
</comment>
<evidence type="ECO:0000256" key="4">
    <source>
        <dbReference type="ARBA" id="ARBA00022824"/>
    </source>
</evidence>
<dbReference type="InterPro" id="IPR023208">
    <property type="entry name" value="P450R"/>
</dbReference>
<dbReference type="Gene3D" id="1.20.990.10">
    <property type="entry name" value="NADPH-cytochrome p450 Reductase, Chain A, domain 3"/>
    <property type="match status" value="1"/>
</dbReference>
<dbReference type="PROSITE" id="PS51384">
    <property type="entry name" value="FAD_FR"/>
    <property type="match status" value="1"/>
</dbReference>
<dbReference type="SUPFAM" id="SSF52343">
    <property type="entry name" value="Ferredoxin reductase-like, C-terminal NADP-linked domain"/>
    <property type="match status" value="1"/>
</dbReference>
<feature type="binding site" evidence="10">
    <location>
        <begin position="587"/>
        <end position="591"/>
    </location>
    <ligand>
        <name>NADP(+)</name>
        <dbReference type="ChEBI" id="CHEBI:58349"/>
    </ligand>
</feature>
<dbReference type="InterPro" id="IPR039261">
    <property type="entry name" value="FNR_nucleotide-bd"/>
</dbReference>
<evidence type="ECO:0000256" key="9">
    <source>
        <dbReference type="ARBA" id="ARBA00023136"/>
    </source>
</evidence>
<evidence type="ECO:0000256" key="6">
    <source>
        <dbReference type="ARBA" id="ARBA00022857"/>
    </source>
</evidence>
<comment type="similarity">
    <text evidence="10 11">In the C-terminal section; belongs to the flavoprotein pyridine nucleotide cytochrome reductase family.</text>
</comment>
<feature type="binding site" evidence="10">
    <location>
        <position position="623"/>
    </location>
    <ligand>
        <name>NADP(+)</name>
        <dbReference type="ChEBI" id="CHEBI:58349"/>
    </ligand>
</feature>
<dbReference type="Gene3D" id="3.40.50.360">
    <property type="match status" value="1"/>
</dbReference>
<dbReference type="CDD" id="cd06204">
    <property type="entry name" value="CYPOR"/>
    <property type="match status" value="1"/>
</dbReference>
<dbReference type="PIRSF" id="PIRSF000208">
    <property type="entry name" value="P450R"/>
    <property type="match status" value="1"/>
</dbReference>
<keyword evidence="15" id="KW-1185">Reference proteome</keyword>
<feature type="binding site" evidence="10">
    <location>
        <begin position="459"/>
        <end position="461"/>
    </location>
    <ligand>
        <name>FAD</name>
        <dbReference type="ChEBI" id="CHEBI:57692"/>
    </ligand>
</feature>
<comment type="caution">
    <text evidence="14">The sequence shown here is derived from an EMBL/GenBank/DDBJ whole genome shotgun (WGS) entry which is preliminary data.</text>
</comment>
<dbReference type="EMBL" id="JAODUO010000738">
    <property type="protein sequence ID" value="KAK2175294.1"/>
    <property type="molecule type" value="Genomic_DNA"/>
</dbReference>
<feature type="binding site" evidence="10">
    <location>
        <begin position="581"/>
        <end position="582"/>
    </location>
    <ligand>
        <name>NADP(+)</name>
        <dbReference type="ChEBI" id="CHEBI:58349"/>
    </ligand>
</feature>
<feature type="binding site" evidence="10">
    <location>
        <begin position="475"/>
        <end position="478"/>
    </location>
    <ligand>
        <name>FAD</name>
        <dbReference type="ChEBI" id="CHEBI:57692"/>
    </ligand>
</feature>
<dbReference type="SUPFAM" id="SSF52218">
    <property type="entry name" value="Flavoproteins"/>
    <property type="match status" value="1"/>
</dbReference>
<dbReference type="FunFam" id="3.40.50.80:FF:000001">
    <property type="entry name" value="NADPH--cytochrome P450 reductase 1"/>
    <property type="match status" value="1"/>
</dbReference>
<sequence>MFGMLDYLVLGGMTGLVFYWFVLRRNRTSDDTPVIKQLPSLSTLQRSSSYDPCFVTKMKNSGKNVIVFYGSQTGTAEDFATRLAKDSVRYGMKKGMAADPEEFEMDDLARLREIENSLAIFCVATYGEGDPTDNAQELYDWLKDGNSSLEDLNYAVFGLGNKTYEHYNAMGRFVDKRLEELGATRVFELGEGDDDGNIEEDFVTWRENFWPAVCMHFGISEVGEDVCSMRQFSVTVHKDIDREKLFTGEPARLHSLVKQKPPFDVKNPYLAPVLENRELHKGGDRSCMHIEVDISGSKIRYDAGDHLGVYPVNDPELVDAIGQRLGADLDEAFTLTNVDEDASKVHPFPCPTTYRTALTHYLDITSTPRSNLLKELVEYASDPADKDFLKKLTAPTPEGKEQFNSWVLHDHRTLLTILDDLPSFRPPIDHLCELLPKLQPRYYSISSSSKMHPTSVHITAVLVEYTTPTGKLQKGVATSWLKLKQPAGEVQPAIPVFVRKSQFRLPFKPTVPIIMIGPGTGVAPFRGFIQDRHIAKKEGKPVGETVLYFGCRHKSEDFIYADELDQYVSAGTLTHLHAAFSRDQPQKVYVQHLLKENAADLWRLIDAGAHIYVCGDARHMAHDVDEVLLDTVASEGKLDRSAAQDYLKRLRSRGRYSCDIWS</sequence>
<dbReference type="Pfam" id="PF00667">
    <property type="entry name" value="FAD_binding_1"/>
    <property type="match status" value="1"/>
</dbReference>
<feature type="binding site" evidence="10">
    <location>
        <begin position="441"/>
        <end position="444"/>
    </location>
    <ligand>
        <name>FAD</name>
        <dbReference type="ChEBI" id="CHEBI:57692"/>
    </ligand>
</feature>
<dbReference type="FunFam" id="1.20.990.10:FF:000001">
    <property type="entry name" value="NADPH--cytochrome P450 reductase"/>
    <property type="match status" value="1"/>
</dbReference>
<dbReference type="PRINTS" id="PR00369">
    <property type="entry name" value="FLAVODOXIN"/>
</dbReference>
<keyword evidence="6 10" id="KW-0521">NADP</keyword>
<feature type="binding site" evidence="10">
    <location>
        <position position="285"/>
    </location>
    <ligand>
        <name>NADP(+)</name>
        <dbReference type="ChEBI" id="CHEBI:58349"/>
    </ligand>
</feature>
<evidence type="ECO:0000256" key="10">
    <source>
        <dbReference type="HAMAP-Rule" id="MF_03212"/>
    </source>
</evidence>
<dbReference type="PROSITE" id="PS50902">
    <property type="entry name" value="FLAVODOXIN_LIKE"/>
    <property type="match status" value="1"/>
</dbReference>
<dbReference type="GO" id="GO:0050661">
    <property type="term" value="F:NADP binding"/>
    <property type="evidence" value="ECO:0007669"/>
    <property type="project" value="UniProtKB-UniRule"/>
</dbReference>
<dbReference type="InterPro" id="IPR029039">
    <property type="entry name" value="Flavoprotein-like_sf"/>
</dbReference>
<dbReference type="Gene3D" id="2.40.30.10">
    <property type="entry name" value="Translation factors"/>
    <property type="match status" value="1"/>
</dbReference>
<dbReference type="SUPFAM" id="SSF63380">
    <property type="entry name" value="Riboflavin synthase domain-like"/>
    <property type="match status" value="1"/>
</dbReference>
<dbReference type="Pfam" id="PF00258">
    <property type="entry name" value="Flavodoxin_1"/>
    <property type="match status" value="1"/>
</dbReference>
<keyword evidence="7" id="KW-1133">Transmembrane helix</keyword>
<dbReference type="GO" id="GO:0009725">
    <property type="term" value="P:response to hormone"/>
    <property type="evidence" value="ECO:0007669"/>
    <property type="project" value="TreeGrafter"/>
</dbReference>
<feature type="domain" description="Flavodoxin-like" evidence="12">
    <location>
        <begin position="65"/>
        <end position="210"/>
    </location>
</feature>
<keyword evidence="4 10" id="KW-0256">Endoplasmic reticulum</keyword>
<dbReference type="HAMAP" id="MF_03212">
    <property type="entry name" value="NCPR"/>
    <property type="match status" value="1"/>
</dbReference>
<dbReference type="Proteomes" id="UP001209878">
    <property type="component" value="Unassembled WGS sequence"/>
</dbReference>
<dbReference type="InterPro" id="IPR001094">
    <property type="entry name" value="Flavdoxin-like"/>
</dbReference>
<dbReference type="GO" id="GO:0005829">
    <property type="term" value="C:cytosol"/>
    <property type="evidence" value="ECO:0007669"/>
    <property type="project" value="TreeGrafter"/>
</dbReference>
<feature type="binding site" evidence="10">
    <location>
        <position position="194"/>
    </location>
    <ligand>
        <name>FMN</name>
        <dbReference type="ChEBI" id="CHEBI:58210"/>
    </ligand>
</feature>
<keyword evidence="9 10" id="KW-0472">Membrane</keyword>
<dbReference type="InterPro" id="IPR001709">
    <property type="entry name" value="Flavoprot_Pyr_Nucl_cyt_Rdtase"/>
</dbReference>
<dbReference type="GO" id="GO:0003958">
    <property type="term" value="F:NADPH-hemoprotein reductase activity"/>
    <property type="evidence" value="ECO:0007669"/>
    <property type="project" value="UniProtKB-UniRule"/>
</dbReference>
<feature type="binding site" evidence="10">
    <location>
        <position position="661"/>
    </location>
    <ligand>
        <name>FAD</name>
        <dbReference type="ChEBI" id="CHEBI:57692"/>
    </ligand>
</feature>
<protein>
    <recommendedName>
        <fullName evidence="10 11">NADPH--cytochrome P450 reductase</fullName>
        <shortName evidence="10">CPR</shortName>
        <shortName evidence="10">P450R</shortName>
        <ecNumber evidence="10 11">1.6.2.4</ecNumber>
    </recommendedName>
</protein>
<evidence type="ECO:0000313" key="14">
    <source>
        <dbReference type="EMBL" id="KAK2175294.1"/>
    </source>
</evidence>
<feature type="binding site" evidence="10">
    <location>
        <begin position="124"/>
        <end position="127"/>
    </location>
    <ligand>
        <name>FMN</name>
        <dbReference type="ChEBI" id="CHEBI:58210"/>
    </ligand>
</feature>
<dbReference type="EC" id="1.6.2.4" evidence="10 11"/>
<feature type="binding site" evidence="10">
    <location>
        <begin position="159"/>
        <end position="168"/>
    </location>
    <ligand>
        <name>FMN</name>
        <dbReference type="ChEBI" id="CHEBI:58210"/>
    </ligand>
</feature>
<dbReference type="Gene3D" id="3.40.50.80">
    <property type="entry name" value="Nucleotide-binding domain of ferredoxin-NADP reductase (FNR) module"/>
    <property type="match status" value="1"/>
</dbReference>
<dbReference type="PANTHER" id="PTHR19384:SF17">
    <property type="entry name" value="NADPH--CYTOCHROME P450 REDUCTASE"/>
    <property type="match status" value="1"/>
</dbReference>
<comment type="cofactor">
    <cofactor evidence="10">
        <name>FMN</name>
        <dbReference type="ChEBI" id="CHEBI:58210"/>
    </cofactor>
    <text evidence="10">Binds 1 FMN per monomer.</text>
</comment>
<evidence type="ECO:0000256" key="8">
    <source>
        <dbReference type="ARBA" id="ARBA00023002"/>
    </source>
</evidence>
<organism evidence="14 15">
    <name type="scientific">Ridgeia piscesae</name>
    <name type="common">Tubeworm</name>
    <dbReference type="NCBI Taxonomy" id="27915"/>
    <lineage>
        <taxon>Eukaryota</taxon>
        <taxon>Metazoa</taxon>
        <taxon>Spiralia</taxon>
        <taxon>Lophotrochozoa</taxon>
        <taxon>Annelida</taxon>
        <taxon>Polychaeta</taxon>
        <taxon>Sedentaria</taxon>
        <taxon>Canalipalpata</taxon>
        <taxon>Sabellida</taxon>
        <taxon>Siboglinidae</taxon>
        <taxon>Ridgeia</taxon>
    </lineage>
</organism>
<comment type="cofactor">
    <cofactor evidence="10">
        <name>FAD</name>
        <dbReference type="ChEBI" id="CHEBI:57692"/>
    </cofactor>
    <text evidence="10">Binds 1 FAD per monomer.</text>
</comment>
<dbReference type="AlphaFoldDB" id="A0AAD9KPI9"/>
<evidence type="ECO:0000313" key="15">
    <source>
        <dbReference type="Proteomes" id="UP001209878"/>
    </source>
</evidence>
<evidence type="ECO:0000256" key="11">
    <source>
        <dbReference type="PIRNR" id="PIRNR000208"/>
    </source>
</evidence>
<name>A0AAD9KPI9_RIDPI</name>
<dbReference type="InterPro" id="IPR001433">
    <property type="entry name" value="OxRdtase_FAD/NAD-bd"/>
</dbReference>
<keyword evidence="3" id="KW-0812">Transmembrane</keyword>
<proteinExistence type="inferred from homology"/>
<dbReference type="InterPro" id="IPR023173">
    <property type="entry name" value="NADPH_Cyt_P450_Rdtase_alpha"/>
</dbReference>
<dbReference type="InterPro" id="IPR017927">
    <property type="entry name" value="FAD-bd_FR_type"/>
</dbReference>
<dbReference type="FunFam" id="3.40.50.360:FF:000036">
    <property type="entry name" value="NADPH--cytochrome P450 reductase"/>
    <property type="match status" value="1"/>
</dbReference>
<dbReference type="GO" id="GO:0010181">
    <property type="term" value="F:FMN binding"/>
    <property type="evidence" value="ECO:0007669"/>
    <property type="project" value="UniProtKB-UniRule"/>
</dbReference>
<evidence type="ECO:0000256" key="3">
    <source>
        <dbReference type="ARBA" id="ARBA00022692"/>
    </source>
</evidence>
<feature type="binding site" evidence="10">
    <location>
        <position position="520"/>
    </location>
    <ligand>
        <name>NADP(+)</name>
        <dbReference type="ChEBI" id="CHEBI:58349"/>
    </ligand>
</feature>
<keyword evidence="8 10" id="KW-0560">Oxidoreductase</keyword>
<evidence type="ECO:0000256" key="1">
    <source>
        <dbReference type="ARBA" id="ARBA00022630"/>
    </source>
</evidence>
<comment type="function">
    <text evidence="10">This enzyme is required for electron transfer from NADP to cytochrome P450 in microsomes. It can also provide electron transfer to heme oxygenase and cytochrome B5.</text>
</comment>
<dbReference type="Pfam" id="PF00175">
    <property type="entry name" value="NAD_binding_1"/>
    <property type="match status" value="1"/>
</dbReference>